<dbReference type="Proteomes" id="UP000440578">
    <property type="component" value="Unassembled WGS sequence"/>
</dbReference>
<dbReference type="SUPFAM" id="SSF56112">
    <property type="entry name" value="Protein kinase-like (PK-like)"/>
    <property type="match status" value="1"/>
</dbReference>
<dbReference type="InterPro" id="IPR001180">
    <property type="entry name" value="CNH_dom"/>
</dbReference>
<dbReference type="GO" id="GO:0008349">
    <property type="term" value="F:MAP kinase kinase kinase kinase activity"/>
    <property type="evidence" value="ECO:0007669"/>
    <property type="project" value="TreeGrafter"/>
</dbReference>
<evidence type="ECO:0000256" key="7">
    <source>
        <dbReference type="ARBA" id="ARBA00022777"/>
    </source>
</evidence>
<accession>A0A6A4VRZ4</accession>
<feature type="domain" description="Protein kinase" evidence="10">
    <location>
        <begin position="444"/>
        <end position="723"/>
    </location>
</feature>
<evidence type="ECO:0000256" key="8">
    <source>
        <dbReference type="ARBA" id="ARBA00022840"/>
    </source>
</evidence>
<dbReference type="FunFam" id="1.10.510.10:FF:000031">
    <property type="entry name" value="Mitogen-activated protein kinase kinase kinase kinase"/>
    <property type="match status" value="1"/>
</dbReference>
<evidence type="ECO:0000259" key="11">
    <source>
        <dbReference type="PROSITE" id="PS50219"/>
    </source>
</evidence>
<evidence type="ECO:0000256" key="5">
    <source>
        <dbReference type="ARBA" id="ARBA00022679"/>
    </source>
</evidence>
<feature type="region of interest" description="Disordered" evidence="9">
    <location>
        <begin position="833"/>
        <end position="912"/>
    </location>
</feature>
<dbReference type="InterPro" id="IPR011009">
    <property type="entry name" value="Kinase-like_dom_sf"/>
</dbReference>
<dbReference type="GO" id="GO:0005524">
    <property type="term" value="F:ATP binding"/>
    <property type="evidence" value="ECO:0007669"/>
    <property type="project" value="UniProtKB-KW"/>
</dbReference>
<keyword evidence="5" id="KW-0808">Transferase</keyword>
<evidence type="ECO:0000256" key="3">
    <source>
        <dbReference type="ARBA" id="ARBA00022527"/>
    </source>
</evidence>
<dbReference type="PANTHER" id="PTHR48012">
    <property type="entry name" value="STERILE20-LIKE KINASE, ISOFORM B-RELATED"/>
    <property type="match status" value="1"/>
</dbReference>
<feature type="compositionally biased region" description="Low complexity" evidence="9">
    <location>
        <begin position="886"/>
        <end position="898"/>
    </location>
</feature>
<evidence type="ECO:0000313" key="12">
    <source>
        <dbReference type="EMBL" id="KAF0297496.1"/>
    </source>
</evidence>
<keyword evidence="8" id="KW-0067">ATP-binding</keyword>
<keyword evidence="6" id="KW-0547">Nucleotide-binding</keyword>
<evidence type="ECO:0000256" key="4">
    <source>
        <dbReference type="ARBA" id="ARBA00022553"/>
    </source>
</evidence>
<comment type="caution">
    <text evidence="12">The sequence shown here is derived from an EMBL/GenBank/DDBJ whole genome shotgun (WGS) entry which is preliminary data.</text>
</comment>
<dbReference type="PROSITE" id="PS50219">
    <property type="entry name" value="CNH"/>
    <property type="match status" value="1"/>
</dbReference>
<feature type="compositionally biased region" description="Basic residues" evidence="9">
    <location>
        <begin position="357"/>
        <end position="366"/>
    </location>
</feature>
<sequence>MPGSVSTYLERNGCGSRKGDLGGPADLGCPAADPALTLQYRAALLYLHSEGVRRVLQLQRYPTRCPAVSDDLTTSLLRKTGLRRLGEPLVVAGGEDWIRLHRWMKQAGEDVAVLAQDAQLLEEGVRRKEAEGWRKAIWFAPGIDVRSSADKRFGRKFKIITTSIAVSGRNLLSHEMETSEASNLFFDPGINGFGYNISNSWDVLSQKIHQSPTTGGGGSAEAPAGPVSVLVARWAPAPPTPAPQLLVLRASPWLLTGVYRPGQTSVEPPPALIVQRSELRSRLSAAGCATWRAELTGADPLTGEPVRRSYTERSLPAVAALQGAGPLTVAVRCPRIGTTLRCTVEARRQSCAWGRGGARRRSRERVHRSGEASSVDSSATYPETPDPAVYPAENRYSAGRSHPRPVAHPSVHRSATYPVRRSSRGFLSHFHRRHRITNDIMLAVSPNFISCGGAFGGCLICAVLLETSNSKVPKEACIGPCAATRLSTNEPAAIKVIKLQPGDDFSIIQQEIVMMKDCRHANIVQYFGSYLRRDKLWICMEYCGGGSLQDIYHITGPLTELQIACVCRETLSGLSYLHSMGKMHRDVKGANILLTESGGVKLADFGVSAQITATIGKRQSFIGTPYWMAPEVAAVERKGGYNQQCDVWAVGITAIELAELQPPMFDLHPMRALFLMSKSGFKPPQLKDKNKWSPTFHSFLKVALTKNPKKRPTADRLSQHAFVCCDQLDRRRLMRELLDRVRNPSGHFQEAEPDDEGAVNNVPQRIASRQPPTKQRTKSELHTYYETKYPNLHPRLSPVSSVSFEPPLVTEMSSAAEPAAPRKQWRIAGVVDDDDDDEAEPSASDVASQWATRDPEAEEVNRARAAGHTLDSSRPVGSGGGGGSGSDSLSRSRSLTRSEQSPVGRRLQRGPLSGADVLNLSLKGHTGRLSDMELALSQQATLTVEESRTALERLSAEQEQNGKDVSAPGDSTLRRRHSLSGRDEPATDPAGTLTAGHRTRSLSDSEATAANGADAAAADGEAGPSSPVPPPRRREKFRKATPPRPVSNGLPPTPKVHMGACFSKVGHNQRPDMGARFSKVFNGCPLHILCTTTWVHPLTHDQHILLGAAEGVYTLNLNQLHEATMEQLFNRRTTWMVVVKDTLMSVSGLKNPCLYRHDLLALHSRQLNRFSLNVNKIPEKLVPRKFAMTTKVPDTKGCERCCMGRNPFNGYKYLCGAVPSGIFLMQWYDPLNKFLLLKHHECYVPSELRVFEMVITPDMEYPLICVDVRRGYEPGTLQLDMINLNTASSWFPGCELEDMDGTATVVRAAERLNVQAVTQLERDAVLVAYDNIVQVVDLNGKPKTSRKQISELRFDFNVESVVCLTDSVLAFHKHGMQGRSFVNNEVTQEITDPSRVFRLLGNDRVITLQSVPTVAPEESAGDHRNLYILTGHEAMY</sequence>
<dbReference type="GO" id="GO:0005737">
    <property type="term" value="C:cytoplasm"/>
    <property type="evidence" value="ECO:0007669"/>
    <property type="project" value="TreeGrafter"/>
</dbReference>
<dbReference type="PROSITE" id="PS50011">
    <property type="entry name" value="PROTEIN_KINASE_DOM"/>
    <property type="match status" value="1"/>
</dbReference>
<feature type="compositionally biased region" description="Low complexity" evidence="9">
    <location>
        <begin position="1006"/>
        <end position="1025"/>
    </location>
</feature>
<dbReference type="PANTHER" id="PTHR48012:SF18">
    <property type="entry name" value="HAPPYHOUR, ISOFORM A"/>
    <property type="match status" value="1"/>
</dbReference>
<comment type="similarity">
    <text evidence="2">Belongs to the protein kinase superfamily. STE Ser/Thr protein kinase family. STE20 subfamily.</text>
</comment>
<keyword evidence="4" id="KW-0597">Phosphoprotein</keyword>
<gene>
    <name evidence="12" type="primary">MAP4K3</name>
    <name evidence="12" type="ORF">FJT64_005058</name>
</gene>
<feature type="compositionally biased region" description="Polar residues" evidence="9">
    <location>
        <begin position="372"/>
        <end position="381"/>
    </location>
</feature>
<keyword evidence="7 12" id="KW-0418">Kinase</keyword>
<keyword evidence="3" id="KW-0723">Serine/threonine-protein kinase</keyword>
<dbReference type="Pfam" id="PF00780">
    <property type="entry name" value="CNH"/>
    <property type="match status" value="1"/>
</dbReference>
<dbReference type="Gene3D" id="1.10.510.10">
    <property type="entry name" value="Transferase(Phosphotransferase) domain 1"/>
    <property type="match status" value="1"/>
</dbReference>
<reference evidence="12 13" key="1">
    <citation type="submission" date="2019-07" db="EMBL/GenBank/DDBJ databases">
        <title>Draft genome assembly of a fouling barnacle, Amphibalanus amphitrite (Darwin, 1854): The first reference genome for Thecostraca.</title>
        <authorList>
            <person name="Kim W."/>
        </authorList>
    </citation>
    <scope>NUCLEOTIDE SEQUENCE [LARGE SCALE GENOMIC DNA]</scope>
    <source>
        <strain evidence="12">SNU_AA5</strain>
        <tissue evidence="12">Soma without cirri and trophi</tissue>
    </source>
</reference>
<feature type="compositionally biased region" description="Basic and acidic residues" evidence="9">
    <location>
        <begin position="853"/>
        <end position="862"/>
    </location>
</feature>
<organism evidence="12 13">
    <name type="scientific">Amphibalanus amphitrite</name>
    <name type="common">Striped barnacle</name>
    <name type="synonym">Balanus amphitrite</name>
    <dbReference type="NCBI Taxonomy" id="1232801"/>
    <lineage>
        <taxon>Eukaryota</taxon>
        <taxon>Metazoa</taxon>
        <taxon>Ecdysozoa</taxon>
        <taxon>Arthropoda</taxon>
        <taxon>Crustacea</taxon>
        <taxon>Multicrustacea</taxon>
        <taxon>Cirripedia</taxon>
        <taxon>Thoracica</taxon>
        <taxon>Thoracicalcarea</taxon>
        <taxon>Balanomorpha</taxon>
        <taxon>Balanoidea</taxon>
        <taxon>Balanidae</taxon>
        <taxon>Amphibalaninae</taxon>
        <taxon>Amphibalanus</taxon>
    </lineage>
</organism>
<evidence type="ECO:0000259" key="10">
    <source>
        <dbReference type="PROSITE" id="PS50011"/>
    </source>
</evidence>
<name>A0A6A4VRZ4_AMPAM</name>
<comment type="cofactor">
    <cofactor evidence="1">
        <name>Mg(2+)</name>
        <dbReference type="ChEBI" id="CHEBI:18420"/>
    </cofactor>
</comment>
<evidence type="ECO:0000256" key="1">
    <source>
        <dbReference type="ARBA" id="ARBA00001946"/>
    </source>
</evidence>
<feature type="domain" description="CNH" evidence="11">
    <location>
        <begin position="1085"/>
        <end position="1405"/>
    </location>
</feature>
<dbReference type="CDD" id="cd06613">
    <property type="entry name" value="STKc_MAP4K3_like"/>
    <property type="match status" value="1"/>
</dbReference>
<dbReference type="OrthoDB" id="8693905at2759"/>
<evidence type="ECO:0000313" key="13">
    <source>
        <dbReference type="Proteomes" id="UP000440578"/>
    </source>
</evidence>
<dbReference type="Pfam" id="PF00069">
    <property type="entry name" value="Pkinase"/>
    <property type="match status" value="1"/>
</dbReference>
<dbReference type="EMBL" id="VIIS01001485">
    <property type="protein sequence ID" value="KAF0297496.1"/>
    <property type="molecule type" value="Genomic_DNA"/>
</dbReference>
<keyword evidence="13" id="KW-1185">Reference proteome</keyword>
<dbReference type="SMART" id="SM00220">
    <property type="entry name" value="S_TKc"/>
    <property type="match status" value="1"/>
</dbReference>
<dbReference type="InterPro" id="IPR000719">
    <property type="entry name" value="Prot_kinase_dom"/>
</dbReference>
<dbReference type="SMART" id="SM00036">
    <property type="entry name" value="CNH"/>
    <property type="match status" value="1"/>
</dbReference>
<evidence type="ECO:0000256" key="9">
    <source>
        <dbReference type="SAM" id="MobiDB-lite"/>
    </source>
</evidence>
<feature type="region of interest" description="Disordered" evidence="9">
    <location>
        <begin position="954"/>
        <end position="1055"/>
    </location>
</feature>
<proteinExistence type="inferred from homology"/>
<evidence type="ECO:0000256" key="2">
    <source>
        <dbReference type="ARBA" id="ARBA00008874"/>
    </source>
</evidence>
<dbReference type="InterPro" id="IPR050629">
    <property type="entry name" value="STE20/SPS1-PAK"/>
</dbReference>
<evidence type="ECO:0000256" key="6">
    <source>
        <dbReference type="ARBA" id="ARBA00022741"/>
    </source>
</evidence>
<feature type="compositionally biased region" description="Basic residues" evidence="9">
    <location>
        <begin position="1031"/>
        <end position="1041"/>
    </location>
</feature>
<feature type="region of interest" description="Disordered" evidence="9">
    <location>
        <begin position="353"/>
        <end position="388"/>
    </location>
</feature>
<protein>
    <submittedName>
        <fullName evidence="12">Mitogen-activated protein kinase kinase kinase kinase 3</fullName>
    </submittedName>
</protein>